<dbReference type="Proteomes" id="UP001058273">
    <property type="component" value="Chromosome"/>
</dbReference>
<accession>A0ABY5P161</accession>
<name>A0ABY5P161_9ENTE</name>
<organism evidence="1 2">
    <name type="scientific">Vagococcus luciliae</name>
    <dbReference type="NCBI Taxonomy" id="2920380"/>
    <lineage>
        <taxon>Bacteria</taxon>
        <taxon>Bacillati</taxon>
        <taxon>Bacillota</taxon>
        <taxon>Bacilli</taxon>
        <taxon>Lactobacillales</taxon>
        <taxon>Enterococcaceae</taxon>
        <taxon>Vagococcus</taxon>
    </lineage>
</organism>
<protein>
    <recommendedName>
        <fullName evidence="3">SpoVT-AbrB domain-containing protein</fullName>
    </recommendedName>
</protein>
<reference evidence="1" key="1">
    <citation type="submission" date="2022-08" db="EMBL/GenBank/DDBJ databases">
        <title>Genome sequence of Vagococcus luciliae DSM 112651.</title>
        <authorList>
            <person name="Juan G."/>
            <person name="Anja P."/>
            <person name="Rolf D."/>
            <person name="Kampfer P."/>
            <person name="Vilcinskas A."/>
        </authorList>
    </citation>
    <scope>NUCLEOTIDE SEQUENCE</scope>
    <source>
        <strain evidence="1">G314FT</strain>
    </source>
</reference>
<evidence type="ECO:0000313" key="1">
    <source>
        <dbReference type="EMBL" id="UUV99659.1"/>
    </source>
</evidence>
<dbReference type="RefSeq" id="WP_257700860.1">
    <property type="nucleotide sequence ID" value="NZ_CP102451.1"/>
</dbReference>
<evidence type="ECO:0000313" key="2">
    <source>
        <dbReference type="Proteomes" id="UP001058273"/>
    </source>
</evidence>
<reference evidence="1" key="2">
    <citation type="submission" date="2022-08" db="EMBL/GenBank/DDBJ databases">
        <authorList>
            <person name="Poehlein A."/>
            <person name="Guzman J."/>
            <person name="Daniel R."/>
            <person name="Vilcinskas A."/>
        </authorList>
    </citation>
    <scope>NUCLEOTIDE SEQUENCE</scope>
    <source>
        <strain evidence="1">G314FT</strain>
    </source>
</reference>
<gene>
    <name evidence="1" type="ORF">G314FT_18220</name>
</gene>
<dbReference type="EMBL" id="CP102451">
    <property type="protein sequence ID" value="UUV99659.1"/>
    <property type="molecule type" value="Genomic_DNA"/>
</dbReference>
<proteinExistence type="predicted"/>
<evidence type="ECO:0008006" key="3">
    <source>
        <dbReference type="Google" id="ProtNLM"/>
    </source>
</evidence>
<keyword evidence="2" id="KW-1185">Reference proteome</keyword>
<sequence>MYKMNTKEKRDRALQARKKLFENEQSKQIKTKNIKRITSKKSSDTLTDSRLKIQLVRDANLVEANVTKEMVKGRIRIPRKLVSDINERSVGKTMNAIGFLSDIVILKEKVTLILEHKGFYLKVFLTESFFTKVSENYLDYLKILRQSIKTKTASIDVVVSGDLILDKDGLYLAVYEDDDLYFKGMRTVQLAINIIQKEGM</sequence>